<keyword evidence="2" id="KW-0472">Membrane</keyword>
<dbReference type="GeneID" id="17281973"/>
<feature type="transmembrane region" description="Helical" evidence="2">
    <location>
        <begin position="206"/>
        <end position="229"/>
    </location>
</feature>
<evidence type="ECO:0000313" key="3">
    <source>
        <dbReference type="EnsemblProtists" id="EOD36703"/>
    </source>
</evidence>
<dbReference type="Proteomes" id="UP000013827">
    <property type="component" value="Unassembled WGS sequence"/>
</dbReference>
<evidence type="ECO:0000256" key="2">
    <source>
        <dbReference type="SAM" id="Phobius"/>
    </source>
</evidence>
<keyword evidence="2" id="KW-1133">Transmembrane helix</keyword>
<sequence>MPSLGSTVVAALHLAAIPCVAMLVMSALVYVVHVPKVMMSAFQHLAAGIVLSAVAVELVPIINEAPADLANVVGIVSGFAAGVALFLILAKLFPEGDDDGAGGADDRRSSALLPEGRKSGGGRTSLGSKIAFAEKSISARKAPAFPVAFTVAVLVDSGVDGLLIGLSSAAGASAGFVMAVALTIEMGFLALTLAAVMRRQPLCSAALVLLGAPAALAAGAGVGAAVAAAVASSPALHTALVSFGIAALLYLAHEGQEEEHVWYVDLCFFLGFMSAFLLEKLS</sequence>
<keyword evidence="4" id="KW-1185">Reference proteome</keyword>
<protein>
    <submittedName>
        <fullName evidence="3">Uncharacterized protein</fullName>
    </submittedName>
</protein>
<name>A0A0D3KLR8_EMIH1</name>
<dbReference type="PaxDb" id="2903-EOD36703"/>
<dbReference type="OMA" id="QPRIKMI"/>
<organism evidence="3 4">
    <name type="scientific">Emiliania huxleyi (strain CCMP1516)</name>
    <dbReference type="NCBI Taxonomy" id="280463"/>
    <lineage>
        <taxon>Eukaryota</taxon>
        <taxon>Haptista</taxon>
        <taxon>Haptophyta</taxon>
        <taxon>Prymnesiophyceae</taxon>
        <taxon>Isochrysidales</taxon>
        <taxon>Noelaerhabdaceae</taxon>
        <taxon>Emiliania</taxon>
    </lineage>
</organism>
<accession>A0A0D3KLR8</accession>
<feature type="transmembrane region" description="Helical" evidence="2">
    <location>
        <begin position="69"/>
        <end position="90"/>
    </location>
</feature>
<reference evidence="3" key="2">
    <citation type="submission" date="2024-10" db="UniProtKB">
        <authorList>
            <consortium name="EnsemblProtists"/>
        </authorList>
    </citation>
    <scope>IDENTIFICATION</scope>
</reference>
<feature type="transmembrane region" description="Helical" evidence="2">
    <location>
        <begin position="235"/>
        <end position="253"/>
    </location>
</feature>
<feature type="transmembrane region" description="Helical" evidence="2">
    <location>
        <begin position="172"/>
        <end position="194"/>
    </location>
</feature>
<proteinExistence type="predicted"/>
<reference evidence="4" key="1">
    <citation type="journal article" date="2013" name="Nature">
        <title>Pan genome of the phytoplankton Emiliania underpins its global distribution.</title>
        <authorList>
            <person name="Read B.A."/>
            <person name="Kegel J."/>
            <person name="Klute M.J."/>
            <person name="Kuo A."/>
            <person name="Lefebvre S.C."/>
            <person name="Maumus F."/>
            <person name="Mayer C."/>
            <person name="Miller J."/>
            <person name="Monier A."/>
            <person name="Salamov A."/>
            <person name="Young J."/>
            <person name="Aguilar M."/>
            <person name="Claverie J.M."/>
            <person name="Frickenhaus S."/>
            <person name="Gonzalez K."/>
            <person name="Herman E.K."/>
            <person name="Lin Y.C."/>
            <person name="Napier J."/>
            <person name="Ogata H."/>
            <person name="Sarno A.F."/>
            <person name="Shmutz J."/>
            <person name="Schroeder D."/>
            <person name="de Vargas C."/>
            <person name="Verret F."/>
            <person name="von Dassow P."/>
            <person name="Valentin K."/>
            <person name="Van de Peer Y."/>
            <person name="Wheeler G."/>
            <person name="Dacks J.B."/>
            <person name="Delwiche C.F."/>
            <person name="Dyhrman S.T."/>
            <person name="Glockner G."/>
            <person name="John U."/>
            <person name="Richards T."/>
            <person name="Worden A.Z."/>
            <person name="Zhang X."/>
            <person name="Grigoriev I.V."/>
            <person name="Allen A.E."/>
            <person name="Bidle K."/>
            <person name="Borodovsky M."/>
            <person name="Bowler C."/>
            <person name="Brownlee C."/>
            <person name="Cock J.M."/>
            <person name="Elias M."/>
            <person name="Gladyshev V.N."/>
            <person name="Groth M."/>
            <person name="Guda C."/>
            <person name="Hadaegh A."/>
            <person name="Iglesias-Rodriguez M.D."/>
            <person name="Jenkins J."/>
            <person name="Jones B.M."/>
            <person name="Lawson T."/>
            <person name="Leese F."/>
            <person name="Lindquist E."/>
            <person name="Lobanov A."/>
            <person name="Lomsadze A."/>
            <person name="Malik S.B."/>
            <person name="Marsh M.E."/>
            <person name="Mackinder L."/>
            <person name="Mock T."/>
            <person name="Mueller-Roeber B."/>
            <person name="Pagarete A."/>
            <person name="Parker M."/>
            <person name="Probert I."/>
            <person name="Quesneville H."/>
            <person name="Raines C."/>
            <person name="Rensing S.A."/>
            <person name="Riano-Pachon D.M."/>
            <person name="Richier S."/>
            <person name="Rokitta S."/>
            <person name="Shiraiwa Y."/>
            <person name="Soanes D.M."/>
            <person name="van der Giezen M."/>
            <person name="Wahlund T.M."/>
            <person name="Williams B."/>
            <person name="Wilson W."/>
            <person name="Wolfe G."/>
            <person name="Wurch L.L."/>
        </authorList>
    </citation>
    <scope>NUCLEOTIDE SEQUENCE</scope>
</reference>
<feature type="transmembrane region" description="Helical" evidence="2">
    <location>
        <begin position="260"/>
        <end position="278"/>
    </location>
</feature>
<dbReference type="EnsemblProtists" id="EOD36703">
    <property type="protein sequence ID" value="EOD36703"/>
    <property type="gene ID" value="EMIHUDRAFT_98132"/>
</dbReference>
<dbReference type="KEGG" id="ehx:EMIHUDRAFT_98132"/>
<feature type="region of interest" description="Disordered" evidence="1">
    <location>
        <begin position="100"/>
        <end position="123"/>
    </location>
</feature>
<evidence type="ECO:0000256" key="1">
    <source>
        <dbReference type="SAM" id="MobiDB-lite"/>
    </source>
</evidence>
<dbReference type="AlphaFoldDB" id="A0A0D3KLR8"/>
<feature type="transmembrane region" description="Helical" evidence="2">
    <location>
        <begin position="144"/>
        <end position="166"/>
    </location>
</feature>
<feature type="transmembrane region" description="Helical" evidence="2">
    <location>
        <begin position="12"/>
        <end position="32"/>
    </location>
</feature>
<evidence type="ECO:0000313" key="4">
    <source>
        <dbReference type="Proteomes" id="UP000013827"/>
    </source>
</evidence>
<dbReference type="HOGENOM" id="CLU_015114_7_0_1"/>
<dbReference type="eggNOG" id="ENOG502S6FK">
    <property type="taxonomic scope" value="Eukaryota"/>
</dbReference>
<feature type="transmembrane region" description="Helical" evidence="2">
    <location>
        <begin position="44"/>
        <end position="63"/>
    </location>
</feature>
<keyword evidence="2" id="KW-0812">Transmembrane</keyword>
<dbReference type="RefSeq" id="XP_005789132.1">
    <property type="nucleotide sequence ID" value="XM_005789075.1"/>
</dbReference>